<dbReference type="SUPFAM" id="SSF53850">
    <property type="entry name" value="Periplasmic binding protein-like II"/>
    <property type="match status" value="1"/>
</dbReference>
<keyword evidence="3" id="KW-1185">Reference proteome</keyword>
<name>A0A7Y9IRE3_9BURK</name>
<protein>
    <submittedName>
        <fullName evidence="2">Tripartite-type tricarboxylate transporter receptor subunit TctC</fullName>
    </submittedName>
</protein>
<dbReference type="PROSITE" id="PS51318">
    <property type="entry name" value="TAT"/>
    <property type="match status" value="1"/>
</dbReference>
<dbReference type="AlphaFoldDB" id="A0A7Y9IRE3"/>
<dbReference type="EMBL" id="JACBYR010000001">
    <property type="protein sequence ID" value="NYE81592.1"/>
    <property type="molecule type" value="Genomic_DNA"/>
</dbReference>
<dbReference type="CDD" id="cd07012">
    <property type="entry name" value="PBP2_Bug_TTT"/>
    <property type="match status" value="1"/>
</dbReference>
<dbReference type="PANTHER" id="PTHR42928:SF5">
    <property type="entry name" value="BLR1237 PROTEIN"/>
    <property type="match status" value="1"/>
</dbReference>
<accession>A0A7Y9IRE3</accession>
<dbReference type="PIRSF" id="PIRSF017082">
    <property type="entry name" value="YflP"/>
    <property type="match status" value="1"/>
</dbReference>
<dbReference type="PANTHER" id="PTHR42928">
    <property type="entry name" value="TRICARBOXYLATE-BINDING PROTEIN"/>
    <property type="match status" value="1"/>
</dbReference>
<dbReference type="Pfam" id="PF03401">
    <property type="entry name" value="TctC"/>
    <property type="match status" value="1"/>
</dbReference>
<comment type="similarity">
    <text evidence="1">Belongs to the UPF0065 (bug) family.</text>
</comment>
<dbReference type="Gene3D" id="3.40.190.10">
    <property type="entry name" value="Periplasmic binding protein-like II"/>
    <property type="match status" value="1"/>
</dbReference>
<dbReference type="Proteomes" id="UP000542125">
    <property type="component" value="Unassembled WGS sequence"/>
</dbReference>
<dbReference type="Gene3D" id="3.40.190.150">
    <property type="entry name" value="Bordetella uptake gene, domain 1"/>
    <property type="match status" value="1"/>
</dbReference>
<comment type="caution">
    <text evidence="2">The sequence shown here is derived from an EMBL/GenBank/DDBJ whole genome shotgun (WGS) entry which is preliminary data.</text>
</comment>
<dbReference type="InterPro" id="IPR042100">
    <property type="entry name" value="Bug_dom1"/>
</dbReference>
<gene>
    <name evidence="2" type="ORF">FHW18_000863</name>
</gene>
<reference evidence="2 3" key="1">
    <citation type="submission" date="2020-07" db="EMBL/GenBank/DDBJ databases">
        <title>Genomic Encyclopedia of Type Strains, Phase IV (KMG-V): Genome sequencing to study the core and pangenomes of soil and plant-associated prokaryotes.</title>
        <authorList>
            <person name="Whitman W."/>
        </authorList>
    </citation>
    <scope>NUCLEOTIDE SEQUENCE [LARGE SCALE GENOMIC DNA]</scope>
    <source>
        <strain evidence="2 3">SAS40</strain>
    </source>
</reference>
<sequence>MTLDRTDNPGRRKALQWLAAGAAAGAGGLFPAGARAAASAWPTQRVRLVVPFAAGGSTDALARLLAQKLHDTFGQPFIVENRGGANGNLGATAVTTAAPDGYTLFFSTTGPLSINKLLYRTTPFDPLTDFTPISLLADVPLLLAAHPSFPPNDVKQLLDYLRANPGKVAYSTGGNGSMGHLAAMLLQRATGTSLVHVPYKGSAGALNDLLAGVVNLSFDLVPTYLQHITAGKLKPLAVLGPQRSSSLPNVPTLKELGIDVNATGWYGLAGPKGLPADIVQKVNAATNAFLASPEGRKQLDVYAMRAIGGTPDALKTLMRTETDKWRPIVEPIAATIME</sequence>
<dbReference type="RefSeq" id="WP_179583706.1">
    <property type="nucleotide sequence ID" value="NZ_JACBYR010000001.1"/>
</dbReference>
<evidence type="ECO:0000313" key="3">
    <source>
        <dbReference type="Proteomes" id="UP000542125"/>
    </source>
</evidence>
<evidence type="ECO:0000313" key="2">
    <source>
        <dbReference type="EMBL" id="NYE81592.1"/>
    </source>
</evidence>
<dbReference type="InterPro" id="IPR006311">
    <property type="entry name" value="TAT_signal"/>
</dbReference>
<evidence type="ECO:0000256" key="1">
    <source>
        <dbReference type="ARBA" id="ARBA00006987"/>
    </source>
</evidence>
<proteinExistence type="inferred from homology"/>
<organism evidence="2 3">
    <name type="scientific">Pigmentiphaga litoralis</name>
    <dbReference type="NCBI Taxonomy" id="516702"/>
    <lineage>
        <taxon>Bacteria</taxon>
        <taxon>Pseudomonadati</taxon>
        <taxon>Pseudomonadota</taxon>
        <taxon>Betaproteobacteria</taxon>
        <taxon>Burkholderiales</taxon>
        <taxon>Alcaligenaceae</taxon>
        <taxon>Pigmentiphaga</taxon>
    </lineage>
</organism>
<keyword evidence="2" id="KW-0675">Receptor</keyword>
<dbReference type="InterPro" id="IPR005064">
    <property type="entry name" value="BUG"/>
</dbReference>